<protein>
    <submittedName>
        <fullName evidence="4">Transposase</fullName>
    </submittedName>
</protein>
<dbReference type="PANTHER" id="PTHR35004">
    <property type="entry name" value="TRANSPOSASE RV3428C-RELATED"/>
    <property type="match status" value="1"/>
</dbReference>
<dbReference type="Proteomes" id="UP000199700">
    <property type="component" value="Chromosome"/>
</dbReference>
<dbReference type="STRING" id="629680.SAMN04489751_2054"/>
<reference evidence="4" key="1">
    <citation type="submission" date="2016-10" db="EMBL/GenBank/DDBJ databases">
        <authorList>
            <person name="Varghese N."/>
            <person name="Submissions S."/>
        </authorList>
    </citation>
    <scope>NUCLEOTIDE SEQUENCE [LARGE SCALE GENOMIC DNA]</scope>
    <source>
        <strain evidence="4">DSM 22082</strain>
    </source>
</reference>
<name>A0A1H1SDB4_BRESA</name>
<dbReference type="InterPro" id="IPR054353">
    <property type="entry name" value="IstA-like_C"/>
</dbReference>
<dbReference type="PANTHER" id="PTHR35004:SF8">
    <property type="entry name" value="TRANSPOSASE RV3428C-RELATED"/>
    <property type="match status" value="1"/>
</dbReference>
<dbReference type="SUPFAM" id="SSF53098">
    <property type="entry name" value="Ribonuclease H-like"/>
    <property type="match status" value="1"/>
</dbReference>
<dbReference type="PROSITE" id="PS50994">
    <property type="entry name" value="INTEGRASE"/>
    <property type="match status" value="1"/>
</dbReference>
<dbReference type="AlphaFoldDB" id="A0A1H1SDB4"/>
<comment type="similarity">
    <text evidence="1">Belongs to the transposase IS21/IS408/IS1162 family.</text>
</comment>
<evidence type="ECO:0000259" key="3">
    <source>
        <dbReference type="PROSITE" id="PS50994"/>
    </source>
</evidence>
<evidence type="ECO:0000256" key="2">
    <source>
        <dbReference type="SAM" id="MobiDB-lite"/>
    </source>
</evidence>
<dbReference type="GO" id="GO:0003676">
    <property type="term" value="F:nucleic acid binding"/>
    <property type="evidence" value="ECO:0007669"/>
    <property type="project" value="InterPro"/>
</dbReference>
<dbReference type="Gene3D" id="3.30.420.10">
    <property type="entry name" value="Ribonuclease H-like superfamily/Ribonuclease H"/>
    <property type="match status" value="1"/>
</dbReference>
<evidence type="ECO:0000256" key="1">
    <source>
        <dbReference type="ARBA" id="ARBA00009277"/>
    </source>
</evidence>
<sequence length="552" mass="61614">MTFTHDIAVVASERNLLMADYRLILSLLVQDYSYREIEAMAHCSHRAIAKARAVAHTRDLSTKAEVEALSADDLDRLFADGRKTVDTDFVPIDVDAVIQARIGRKKPPLKVLWARYLNIPAPTASTRHYRYERFCQIIAEHVRTHDLTSPIVHIPGHTMQVDWAGTPMWLTDPITRTSTKVSIFVATLPYSGMIFAYGCLDEKLVAWCDAHRRAFEYFGGIAQVIIPDNASTASNQISHYDKTRDVNQSYAAFLEHYTTAAVPTRAYKPKEKANVESGVKVVTNWVIHYLADRTFADLDDLGEAIAERVDWVNDRTPFRGQARSRRDWFTQDEAADLIDLPDHPWQEVTWKKAKVSRDWHIQIATIKYSVPATHAGTIVDVRIVGTHLDVLAGGGVIATHRLGAKKHSYVTDPDHAPATQGDTTGLWTRAYFLRQATKVGPHTVDALTRLLDAKKIEAQGFRACMNILALGKRGNQALLEAACTTITSDQARPISYTAIKHQITAIRAQARQRPSTAPDEPAPTPAGPRDTSRAHLTGVDQFRLDTLTSNNK</sequence>
<gene>
    <name evidence="4" type="ORF">SAMN04489751_2054</name>
</gene>
<dbReference type="NCBIfam" id="NF033546">
    <property type="entry name" value="transpos_IS21"/>
    <property type="match status" value="1"/>
</dbReference>
<dbReference type="EMBL" id="LT629739">
    <property type="protein sequence ID" value="SDS45359.1"/>
    <property type="molecule type" value="Genomic_DNA"/>
</dbReference>
<feature type="domain" description="Integrase catalytic" evidence="3">
    <location>
        <begin position="151"/>
        <end position="333"/>
    </location>
</feature>
<feature type="region of interest" description="Disordered" evidence="2">
    <location>
        <begin position="508"/>
        <end position="552"/>
    </location>
</feature>
<accession>A0A1H1SDB4</accession>
<dbReference type="InterPro" id="IPR001584">
    <property type="entry name" value="Integrase_cat-core"/>
</dbReference>
<dbReference type="Pfam" id="PF22483">
    <property type="entry name" value="Mu-transpos_C_2"/>
    <property type="match status" value="1"/>
</dbReference>
<dbReference type="InterPro" id="IPR036397">
    <property type="entry name" value="RNaseH_sf"/>
</dbReference>
<organism evidence="4 5">
    <name type="scientific">Brevibacterium sandarakinum</name>
    <dbReference type="NCBI Taxonomy" id="629680"/>
    <lineage>
        <taxon>Bacteria</taxon>
        <taxon>Bacillati</taxon>
        <taxon>Actinomycetota</taxon>
        <taxon>Actinomycetes</taxon>
        <taxon>Micrococcales</taxon>
        <taxon>Brevibacteriaceae</taxon>
        <taxon>Brevibacterium</taxon>
    </lineage>
</organism>
<dbReference type="GO" id="GO:0015074">
    <property type="term" value="P:DNA integration"/>
    <property type="evidence" value="ECO:0007669"/>
    <property type="project" value="InterPro"/>
</dbReference>
<evidence type="ECO:0000313" key="5">
    <source>
        <dbReference type="Proteomes" id="UP000199700"/>
    </source>
</evidence>
<proteinExistence type="inferred from homology"/>
<dbReference type="Pfam" id="PF00665">
    <property type="entry name" value="rve"/>
    <property type="match status" value="1"/>
</dbReference>
<evidence type="ECO:0000313" key="4">
    <source>
        <dbReference type="EMBL" id="SDS45359.1"/>
    </source>
</evidence>
<dbReference type="InterPro" id="IPR012337">
    <property type="entry name" value="RNaseH-like_sf"/>
</dbReference>
<keyword evidence="5" id="KW-1185">Reference proteome</keyword>